<proteinExistence type="predicted"/>
<feature type="transmembrane region" description="Helical" evidence="8">
    <location>
        <begin position="359"/>
        <end position="379"/>
    </location>
</feature>
<feature type="transmembrane region" description="Helical" evidence="8">
    <location>
        <begin position="901"/>
        <end position="925"/>
    </location>
</feature>
<feature type="transmembrane region" description="Helical" evidence="8">
    <location>
        <begin position="848"/>
        <end position="868"/>
    </location>
</feature>
<feature type="transmembrane region" description="Helical" evidence="8">
    <location>
        <begin position="430"/>
        <end position="450"/>
    </location>
</feature>
<dbReference type="InterPro" id="IPR001036">
    <property type="entry name" value="Acrflvin-R"/>
</dbReference>
<evidence type="ECO:0000313" key="9">
    <source>
        <dbReference type="EMBL" id="AGS38848.1"/>
    </source>
</evidence>
<keyword evidence="4" id="KW-0997">Cell inner membrane</keyword>
<dbReference type="HOGENOM" id="CLU_002755_1_2_6"/>
<dbReference type="AlphaFoldDB" id="S5TUZ8"/>
<feature type="transmembrane region" description="Helical" evidence="8">
    <location>
        <begin position="333"/>
        <end position="352"/>
    </location>
</feature>
<dbReference type="Gene3D" id="3.30.70.1320">
    <property type="entry name" value="Multidrug efflux transporter AcrB pore domain like"/>
    <property type="match status" value="1"/>
</dbReference>
<evidence type="ECO:0000256" key="1">
    <source>
        <dbReference type="ARBA" id="ARBA00004429"/>
    </source>
</evidence>
<organism evidence="9 10">
    <name type="scientific">Cycloclasticus zancles 78-ME</name>
    <dbReference type="NCBI Taxonomy" id="1198232"/>
    <lineage>
        <taxon>Bacteria</taxon>
        <taxon>Pseudomonadati</taxon>
        <taxon>Pseudomonadota</taxon>
        <taxon>Gammaproteobacteria</taxon>
        <taxon>Thiotrichales</taxon>
        <taxon>Piscirickettsiaceae</taxon>
        <taxon>Cycloclasticus</taxon>
    </lineage>
</organism>
<feature type="transmembrane region" description="Helical" evidence="8">
    <location>
        <begin position="462"/>
        <end position="484"/>
    </location>
</feature>
<feature type="transmembrane region" description="Helical" evidence="8">
    <location>
        <begin position="946"/>
        <end position="967"/>
    </location>
</feature>
<accession>S5TUZ8</accession>
<evidence type="ECO:0000256" key="4">
    <source>
        <dbReference type="ARBA" id="ARBA00022519"/>
    </source>
</evidence>
<dbReference type="Gene3D" id="3.30.2090.10">
    <property type="entry name" value="Multidrug efflux transporter AcrB TolC docking domain, DN and DC subdomains"/>
    <property type="match status" value="2"/>
</dbReference>
<dbReference type="SUPFAM" id="SSF82693">
    <property type="entry name" value="Multidrug efflux transporter AcrB pore domain, PN1, PN2, PC1 and PC2 subdomains"/>
    <property type="match status" value="3"/>
</dbReference>
<dbReference type="KEGG" id="cza:CYCME_0507"/>
<comment type="subcellular location">
    <subcellularLocation>
        <location evidence="1">Cell inner membrane</location>
        <topology evidence="1">Multi-pass membrane protein</topology>
    </subcellularLocation>
</comment>
<dbReference type="Gene3D" id="3.30.70.1440">
    <property type="entry name" value="Multidrug efflux transporter AcrB pore domain"/>
    <property type="match status" value="1"/>
</dbReference>
<dbReference type="Gene3D" id="1.20.1640.10">
    <property type="entry name" value="Multidrug efflux transporter AcrB transmembrane domain"/>
    <property type="match status" value="2"/>
</dbReference>
<evidence type="ECO:0000256" key="8">
    <source>
        <dbReference type="SAM" id="Phobius"/>
    </source>
</evidence>
<dbReference type="InterPro" id="IPR027463">
    <property type="entry name" value="AcrB_DN_DC_subdom"/>
</dbReference>
<dbReference type="Proteomes" id="UP000015380">
    <property type="component" value="Chromosome"/>
</dbReference>
<keyword evidence="5 8" id="KW-0812">Transmembrane</keyword>
<dbReference type="Gene3D" id="3.30.70.1430">
    <property type="entry name" value="Multidrug efflux transporter AcrB pore domain"/>
    <property type="match status" value="2"/>
</dbReference>
<dbReference type="FunFam" id="1.20.1640.10:FF:000001">
    <property type="entry name" value="Efflux pump membrane transporter"/>
    <property type="match status" value="1"/>
</dbReference>
<dbReference type="PRINTS" id="PR00702">
    <property type="entry name" value="ACRIFLAVINRP"/>
</dbReference>
<dbReference type="PANTHER" id="PTHR32063:SF14">
    <property type="entry name" value="BLL4319 PROTEIN"/>
    <property type="match status" value="1"/>
</dbReference>
<dbReference type="Pfam" id="PF00873">
    <property type="entry name" value="ACR_tran"/>
    <property type="match status" value="1"/>
</dbReference>
<evidence type="ECO:0000256" key="5">
    <source>
        <dbReference type="ARBA" id="ARBA00022692"/>
    </source>
</evidence>
<keyword evidence="3" id="KW-1003">Cell membrane</keyword>
<dbReference type="EMBL" id="CP005996">
    <property type="protein sequence ID" value="AGS38848.1"/>
    <property type="molecule type" value="Genomic_DNA"/>
</dbReference>
<feature type="transmembrane region" description="Helical" evidence="8">
    <location>
        <begin position="385"/>
        <end position="409"/>
    </location>
</feature>
<evidence type="ECO:0000256" key="6">
    <source>
        <dbReference type="ARBA" id="ARBA00022989"/>
    </source>
</evidence>
<keyword evidence="7 8" id="KW-0472">Membrane</keyword>
<evidence type="ECO:0000256" key="7">
    <source>
        <dbReference type="ARBA" id="ARBA00023136"/>
    </source>
</evidence>
<dbReference type="SUPFAM" id="SSF82866">
    <property type="entry name" value="Multidrug efflux transporter AcrB transmembrane domain"/>
    <property type="match status" value="2"/>
</dbReference>
<protein>
    <submittedName>
        <fullName evidence="9">Cation/multidrug efflux pump</fullName>
    </submittedName>
</protein>
<dbReference type="PATRIC" id="fig|1198232.3.peg.515"/>
<reference evidence="9 10" key="1">
    <citation type="submission" date="2013-05" db="EMBL/GenBank/DDBJ databases">
        <title>Between feast and famine: a lifestyle of most important marine PAH-degrading bacterium Cycloclasticus sp. 7ME.</title>
        <authorList>
            <person name="Yakimov M.M."/>
            <person name="Messina E."/>
            <person name="Genovese M."/>
            <person name="Denaro R."/>
            <person name="Crisafi F."/>
            <person name="Russo D."/>
            <person name="Cappello S."/>
            <person name="Santisi S."/>
            <person name="Smedile F."/>
            <person name="Golyshina O.V."/>
            <person name="Tran H."/>
            <person name="Pieper D.H."/>
            <person name="Golyshin P.N."/>
            <person name="Giuliano L."/>
        </authorList>
    </citation>
    <scope>NUCLEOTIDE SEQUENCE [LARGE SCALE GENOMIC DNA]</scope>
    <source>
        <strain evidence="9 10">78-ME</strain>
    </source>
</reference>
<keyword evidence="2" id="KW-0813">Transport</keyword>
<name>S5TUZ8_9GAMM</name>
<evidence type="ECO:0000256" key="3">
    <source>
        <dbReference type="ARBA" id="ARBA00022475"/>
    </source>
</evidence>
<evidence type="ECO:0000313" key="10">
    <source>
        <dbReference type="Proteomes" id="UP000015380"/>
    </source>
</evidence>
<gene>
    <name evidence="9" type="ORF">CYCME_0507</name>
</gene>
<feature type="transmembrane region" description="Helical" evidence="8">
    <location>
        <begin position="875"/>
        <end position="895"/>
    </location>
</feature>
<feature type="transmembrane region" description="Helical" evidence="8">
    <location>
        <begin position="979"/>
        <end position="1005"/>
    </location>
</feature>
<dbReference type="GO" id="GO:0042910">
    <property type="term" value="F:xenobiotic transmembrane transporter activity"/>
    <property type="evidence" value="ECO:0007669"/>
    <property type="project" value="TreeGrafter"/>
</dbReference>
<evidence type="ECO:0000256" key="2">
    <source>
        <dbReference type="ARBA" id="ARBA00022448"/>
    </source>
</evidence>
<feature type="transmembrane region" description="Helical" evidence="8">
    <location>
        <begin position="520"/>
        <end position="542"/>
    </location>
</feature>
<dbReference type="SUPFAM" id="SSF82714">
    <property type="entry name" value="Multidrug efflux transporter AcrB TolC docking domain, DN and DC subdomains"/>
    <property type="match status" value="2"/>
</dbReference>
<dbReference type="RefSeq" id="WP_020932050.1">
    <property type="nucleotide sequence ID" value="NC_021917.1"/>
</dbReference>
<dbReference type="eggNOG" id="COG0841">
    <property type="taxonomic scope" value="Bacteria"/>
</dbReference>
<feature type="transmembrane region" description="Helical" evidence="8">
    <location>
        <begin position="12"/>
        <end position="30"/>
    </location>
</feature>
<keyword evidence="10" id="KW-1185">Reference proteome</keyword>
<reference evidence="10" key="2">
    <citation type="journal article" date="2016" name="Environ. Microbiol. Rep.">
        <title>Analysis of defence systems and a conjugative IncP-1 plasmid in the marine polyaromatic hydrocarbons-degrading bacterium Cycloclasticus sp. 78-ME.</title>
        <authorList>
            <person name="Yakimov M.M."/>
            <person name="Crisafi F."/>
            <person name="Messina E."/>
            <person name="Smedile F."/>
            <person name="Lopatina A."/>
            <person name="Denaro R."/>
            <person name="Pieper D.H."/>
            <person name="Golyshin P.N."/>
            <person name="Giuliano L."/>
        </authorList>
    </citation>
    <scope>NUCLEOTIDE SEQUENCE [LARGE SCALE GENOMIC DNA]</scope>
    <source>
        <strain evidence="10">78-ME</strain>
    </source>
</reference>
<keyword evidence="6 8" id="KW-1133">Transmembrane helix</keyword>
<dbReference type="PANTHER" id="PTHR32063">
    <property type="match status" value="1"/>
</dbReference>
<dbReference type="GO" id="GO:0005886">
    <property type="term" value="C:plasma membrane"/>
    <property type="evidence" value="ECO:0007669"/>
    <property type="project" value="UniProtKB-SubCell"/>
</dbReference>
<sequence length="1014" mass="109989">MNFTSIFVKRPVLASVVSLIILVLGLRSIASLEIREYPETKDTVISITTSYPGASSELIKGFITTPLQQAIAQAEGIDYLFSSSTQGLSSIEAHMRLNYDANAAIAEIQAKVASQSSVLPQEALDPIITSKTGSTTSLIYIAFVSDTMKDIQIADYLLRVVQPRLQSIEGVGQASLLGNSTYAMRIWLKPKRMAALGVSAEDVSAALRRNNYLSSVGKTKGTLVSVEMGATTDVAKEEDFLTLVVGKQNDTLIRLSDIADVELGAEGYESENLYSGKPAVFMTVDQSPDANPLDVAKRVNLAMVDINNNLPEGLVSHMPYDASKFISDSINEVGRTLLEAISIVIVVIFLSLGTMRAAFIPAVTVPLSLIGATFIMLAFGFSLNLLTLLAMILAIGLVVDDAIVMVENIHRHIDMGKPRIQAAIDAAKELSLPIIAMTTTLIAVYFPIGFMGGLVGTLFTEFAFSLAAAVLISGIVALTLAPMLSARILKSSESAGRFEKYAEHFFEKLASGYKKTVSPLLSTPSIPVIFGLVVLLSLYPMYLLSKSELAPIEDRNLLIAMGTAPQTSTLDFLQQQGKKLSDIFEAMPEYDHSFILLGLGNDTTKLLGGLKMGHQSTRERTQMEIQPELQQKVASLTGVRTAVVQRPGLPGTGGGLPVQFVVISDADYSQISDVTGELIGKAMQSGNFIFLQKSIEFDRPKYNLMVDKDRAADLGISMEEIGRNLSVYFSEGYVNRFSMQERSYKVIPQVADISRSDIEKLDNIYLKTSSGKKVPISSIVTVSTQVEPAKRTQFQQLNSITIEGLLRPGVTMGDGLAYLEEEAQKSFPRGFKWDHTGSSRQYKQQGSALVLTFFMSLLIIYLVLAAQFESWRDPLIILVSVPLSLASAMAFIMLGVATMNIYTQVGLITLIGLVAKNGILIVEFANQLQITEKLSIRNAVEEAATVRLRPILMTTASMIVAMVPLLLASGPGAVSRFDIGLVIATGLGIGTIFTLYILPAFYLIFARDHSKGND</sequence>